<feature type="signal peptide" evidence="2">
    <location>
        <begin position="1"/>
        <end position="22"/>
    </location>
</feature>
<dbReference type="AlphaFoldDB" id="A0A5N3P7V5"/>
<evidence type="ECO:0000256" key="1">
    <source>
        <dbReference type="SAM" id="MobiDB-lite"/>
    </source>
</evidence>
<keyword evidence="4" id="KW-1185">Reference proteome</keyword>
<dbReference type="Proteomes" id="UP000325684">
    <property type="component" value="Unassembled WGS sequence"/>
</dbReference>
<reference evidence="3 4" key="1">
    <citation type="journal article" date="2019" name="Microorganisms">
        <title>Genome Insights into the Novel Species Microvirga brassicacearum, a Rapeseed Endophyte with Biotechnological Potential.</title>
        <authorList>
            <person name="Jimenez-Gomez A."/>
            <person name="Saati-Santamaria Z."/>
            <person name="Igual J.M."/>
            <person name="Rivas R."/>
            <person name="Mateos P.F."/>
            <person name="Garcia-Fraile P."/>
        </authorList>
    </citation>
    <scope>NUCLEOTIDE SEQUENCE [LARGE SCALE GENOMIC DNA]</scope>
    <source>
        <strain evidence="3 4">CDVBN77</strain>
    </source>
</reference>
<feature type="chain" id="PRO_5024331203" evidence="2">
    <location>
        <begin position="23"/>
        <end position="115"/>
    </location>
</feature>
<keyword evidence="2" id="KW-0732">Signal</keyword>
<evidence type="ECO:0000256" key="2">
    <source>
        <dbReference type="SAM" id="SignalP"/>
    </source>
</evidence>
<evidence type="ECO:0000313" key="4">
    <source>
        <dbReference type="Proteomes" id="UP000325684"/>
    </source>
</evidence>
<name>A0A5N3P7V5_9HYPH</name>
<dbReference type="EMBL" id="VCMV01000029">
    <property type="protein sequence ID" value="KAB0265802.1"/>
    <property type="molecule type" value="Genomic_DNA"/>
</dbReference>
<dbReference type="OrthoDB" id="8456558at2"/>
<comment type="caution">
    <text evidence="3">The sequence shown here is derived from an EMBL/GenBank/DDBJ whole genome shotgun (WGS) entry which is preliminary data.</text>
</comment>
<sequence length="115" mass="11688">MLFRLTAAAAIASFFCIQPSLAGPCTAQIDQAQAQLDKRIEAVAAAGGTGKQSDAAQMHRQPTPGSIATAEQKLGEGTSLEPALTALALARKADAANDKAGCDNALAEVKRVVGP</sequence>
<proteinExistence type="predicted"/>
<evidence type="ECO:0000313" key="3">
    <source>
        <dbReference type="EMBL" id="KAB0265802.1"/>
    </source>
</evidence>
<gene>
    <name evidence="3" type="ORF">FEZ63_17370</name>
</gene>
<accession>A0A5N3P7V5</accession>
<feature type="region of interest" description="Disordered" evidence="1">
    <location>
        <begin position="47"/>
        <end position="68"/>
    </location>
</feature>
<organism evidence="3 4">
    <name type="scientific">Microvirga brassicacearum</name>
    <dbReference type="NCBI Taxonomy" id="2580413"/>
    <lineage>
        <taxon>Bacteria</taxon>
        <taxon>Pseudomonadati</taxon>
        <taxon>Pseudomonadota</taxon>
        <taxon>Alphaproteobacteria</taxon>
        <taxon>Hyphomicrobiales</taxon>
        <taxon>Methylobacteriaceae</taxon>
        <taxon>Microvirga</taxon>
    </lineage>
</organism>
<protein>
    <submittedName>
        <fullName evidence="3">Uncharacterized protein</fullName>
    </submittedName>
</protein>